<evidence type="ECO:0000256" key="4">
    <source>
        <dbReference type="ARBA" id="ARBA00022692"/>
    </source>
</evidence>
<evidence type="ECO:0000313" key="9">
    <source>
        <dbReference type="EMBL" id="THV38829.1"/>
    </source>
</evidence>
<dbReference type="Gene3D" id="1.10.3720.10">
    <property type="entry name" value="MetI-like"/>
    <property type="match status" value="1"/>
</dbReference>
<protein>
    <submittedName>
        <fullName evidence="9">Carbohydrate ABC transporter permease</fullName>
    </submittedName>
</protein>
<organism evidence="9 10">
    <name type="scientific">Rhizobium rosettiformans W3</name>
    <dbReference type="NCBI Taxonomy" id="538378"/>
    <lineage>
        <taxon>Bacteria</taxon>
        <taxon>Pseudomonadati</taxon>
        <taxon>Pseudomonadota</taxon>
        <taxon>Alphaproteobacteria</taxon>
        <taxon>Hyphomicrobiales</taxon>
        <taxon>Rhizobiaceae</taxon>
        <taxon>Rhizobium/Agrobacterium group</taxon>
        <taxon>Rhizobium</taxon>
    </lineage>
</organism>
<evidence type="ECO:0000256" key="7">
    <source>
        <dbReference type="RuleBase" id="RU363032"/>
    </source>
</evidence>
<name>A0A4S8QCM4_9HYPH</name>
<feature type="transmembrane region" description="Helical" evidence="7">
    <location>
        <begin position="74"/>
        <end position="101"/>
    </location>
</feature>
<dbReference type="GO" id="GO:0005886">
    <property type="term" value="C:plasma membrane"/>
    <property type="evidence" value="ECO:0007669"/>
    <property type="project" value="UniProtKB-SubCell"/>
</dbReference>
<feature type="transmembrane region" description="Helical" evidence="7">
    <location>
        <begin position="146"/>
        <end position="167"/>
    </location>
</feature>
<feature type="domain" description="ABC transmembrane type-1" evidence="8">
    <location>
        <begin position="78"/>
        <end position="269"/>
    </location>
</feature>
<dbReference type="PANTHER" id="PTHR43744">
    <property type="entry name" value="ABC TRANSPORTER PERMEASE PROTEIN MG189-RELATED-RELATED"/>
    <property type="match status" value="1"/>
</dbReference>
<dbReference type="SUPFAM" id="SSF161098">
    <property type="entry name" value="MetI-like"/>
    <property type="match status" value="1"/>
</dbReference>
<evidence type="ECO:0000256" key="2">
    <source>
        <dbReference type="ARBA" id="ARBA00022448"/>
    </source>
</evidence>
<keyword evidence="4 7" id="KW-0812">Transmembrane</keyword>
<evidence type="ECO:0000256" key="6">
    <source>
        <dbReference type="ARBA" id="ARBA00023136"/>
    </source>
</evidence>
<comment type="subcellular location">
    <subcellularLocation>
        <location evidence="1 7">Cell membrane</location>
        <topology evidence="1 7">Multi-pass membrane protein</topology>
    </subcellularLocation>
</comment>
<proteinExistence type="inferred from homology"/>
<reference evidence="9 10" key="1">
    <citation type="submission" date="2019-04" db="EMBL/GenBank/DDBJ databases">
        <title>genome sequence of strain W3.</title>
        <authorList>
            <person name="Gao J."/>
            <person name="Sun J."/>
        </authorList>
    </citation>
    <scope>NUCLEOTIDE SEQUENCE [LARGE SCALE GENOMIC DNA]</scope>
    <source>
        <strain evidence="9 10">W3</strain>
    </source>
</reference>
<dbReference type="PROSITE" id="PS50928">
    <property type="entry name" value="ABC_TM1"/>
    <property type="match status" value="1"/>
</dbReference>
<accession>A0A4S8QCM4</accession>
<feature type="transmembrane region" description="Helical" evidence="7">
    <location>
        <begin position="188"/>
        <end position="210"/>
    </location>
</feature>
<feature type="transmembrane region" description="Helical" evidence="7">
    <location>
        <begin position="20"/>
        <end position="42"/>
    </location>
</feature>
<sequence length="283" mass="31470">MNRSNDTYKPEVLTANRSLLWGAALLSVVMMAPVAWLVGLSIKSNQDLMIGTDSVFRAPYTIANYLNIWHSSQVFGWFFNSLVVATGQTLLVLILSSLAGYGFARLEFPFRRTLFIIVLFGLAVPEQAVIIARHQMFNWFGLHNTYLGLMLPGLSGAFGVFLMTQFFRAIPKEIDEAALLDNASQWRIFWKVMLPQTLPAQATLGIFTFLHGWNDYWWPLISATRKEMYTLTVGLASSQSNFAQSEGLGFLAAQAVFASVPALIVYVIFQKHIVTAVSGGAVK</sequence>
<keyword evidence="6 7" id="KW-0472">Membrane</keyword>
<evidence type="ECO:0000256" key="5">
    <source>
        <dbReference type="ARBA" id="ARBA00022989"/>
    </source>
</evidence>
<dbReference type="RefSeq" id="WP_102018738.1">
    <property type="nucleotide sequence ID" value="NZ_STGU01000001.1"/>
</dbReference>
<evidence type="ECO:0000259" key="8">
    <source>
        <dbReference type="PROSITE" id="PS50928"/>
    </source>
</evidence>
<dbReference type="PANTHER" id="PTHR43744:SF12">
    <property type="entry name" value="ABC TRANSPORTER PERMEASE PROTEIN MG189-RELATED"/>
    <property type="match status" value="1"/>
</dbReference>
<comment type="caution">
    <text evidence="9">The sequence shown here is derived from an EMBL/GenBank/DDBJ whole genome shotgun (WGS) entry which is preliminary data.</text>
</comment>
<dbReference type="AlphaFoldDB" id="A0A4S8QCM4"/>
<dbReference type="InterPro" id="IPR000515">
    <property type="entry name" value="MetI-like"/>
</dbReference>
<dbReference type="CDD" id="cd06261">
    <property type="entry name" value="TM_PBP2"/>
    <property type="match status" value="1"/>
</dbReference>
<feature type="transmembrane region" description="Helical" evidence="7">
    <location>
        <begin position="113"/>
        <end position="134"/>
    </location>
</feature>
<keyword evidence="3" id="KW-1003">Cell membrane</keyword>
<dbReference type="Proteomes" id="UP000307378">
    <property type="component" value="Unassembled WGS sequence"/>
</dbReference>
<dbReference type="GO" id="GO:0055085">
    <property type="term" value="P:transmembrane transport"/>
    <property type="evidence" value="ECO:0007669"/>
    <property type="project" value="InterPro"/>
</dbReference>
<feature type="transmembrane region" description="Helical" evidence="7">
    <location>
        <begin position="248"/>
        <end position="269"/>
    </location>
</feature>
<dbReference type="InterPro" id="IPR035906">
    <property type="entry name" value="MetI-like_sf"/>
</dbReference>
<evidence type="ECO:0000256" key="1">
    <source>
        <dbReference type="ARBA" id="ARBA00004651"/>
    </source>
</evidence>
<gene>
    <name evidence="9" type="ORF">FAA86_00180</name>
</gene>
<keyword evidence="2 7" id="KW-0813">Transport</keyword>
<dbReference type="EMBL" id="STGU01000001">
    <property type="protein sequence ID" value="THV38829.1"/>
    <property type="molecule type" value="Genomic_DNA"/>
</dbReference>
<keyword evidence="5 7" id="KW-1133">Transmembrane helix</keyword>
<dbReference type="Pfam" id="PF00528">
    <property type="entry name" value="BPD_transp_1"/>
    <property type="match status" value="1"/>
</dbReference>
<comment type="similarity">
    <text evidence="7">Belongs to the binding-protein-dependent transport system permease family.</text>
</comment>
<evidence type="ECO:0000313" key="10">
    <source>
        <dbReference type="Proteomes" id="UP000307378"/>
    </source>
</evidence>
<evidence type="ECO:0000256" key="3">
    <source>
        <dbReference type="ARBA" id="ARBA00022475"/>
    </source>
</evidence>